<feature type="compositionally biased region" description="Polar residues" evidence="2">
    <location>
        <begin position="466"/>
        <end position="480"/>
    </location>
</feature>
<sequence>MAYSCVDIKREEEEGQMPRQIPEVPRTVRTPKCKRIAADKSRTRSKSMPWQKQWDAFRAAESSSPDRSPQTRIVYEEMEDYSARVDSPMPQEAQNSGVGKGLEHNGPSMQAHEVLEESEEMGHSSFSSGSDTMNVNLGDGNAAQVDVASAIGREVLKILNTTSREKDTLARKNKKLTDKNRLLVEENISLKLLLAQHGISLDGLKGFEVPQDHDSDDMSDSMSISSGSSDGAIPPEETPSEAPTPVAQVSEGPIQSPITGPSIAENPVGISSEVRIPLSQSSESSAPSPGSGESGITSPGSCPESHETSSAASSPPEEAPPETVPQSKSLLVADSDGQNKANIPTTEEFDAVSHVPSTIDQVASLEEDAHNIMPPANNEPGWRQRAESVQAMNNATKNLPSSTGDSASPAKDSYKENIPLSKIESNRAGMTDSGLAISSDTANNPQPLREPLVSKEQRREEDLSPKNASRNRGSQANLNTTIYRGTAKNVLRTSGLLASSGGNDVLKENIPLVRNETTWRAQVNVALATKGDTGKKPSGTPDHPVKQEQDAYKTTKRGGGENINISSTSNKRRRTESEIIPAATSKTITKSVLTPCIRDGNISRVARTDDQTLDQPSKDSLDHEKKRKVEIKVLELKDRLEDEGMSETEISHQTDALRRRLLKKVEQESNSKAYESKSQQAHKLIQAKTIKIEDNDNITFDYVPLPRTKAVIGQLHNHRRQEPNMLAKAKHPDDPSRFLAPRELNYDEDEIRVEEDRRALDDRHSEAIAIQSDLIDKLARGDYEEELRQLVRKKGALFKCRVLYCREDFTEERFWIKHFEEDHPEDSSDLKVKYGIPIRRALIFTQTEASQAELNEATSTHILDAAQTQSSRPDTYTDGQSRRISDDGHIWNREMYRDDQFLYGYNEGLKELNYDDEGSTMVEETTKPTSNLPQSSSTLPKKPPTTVEEAPKPRVSFTLPKKPPPPSKKY</sequence>
<dbReference type="SMART" id="SM01115">
    <property type="entry name" value="cwf21"/>
    <property type="match status" value="1"/>
</dbReference>
<dbReference type="OrthoDB" id="10267305at2759"/>
<protein>
    <recommendedName>
        <fullName evidence="3">C2H2-type domain-containing protein</fullName>
    </recommendedName>
</protein>
<proteinExistence type="predicted"/>
<evidence type="ECO:0000313" key="4">
    <source>
        <dbReference type="EMBL" id="CZR62382.1"/>
    </source>
</evidence>
<accession>A0A1L7XBI4</accession>
<feature type="compositionally biased region" description="Low complexity" evidence="2">
    <location>
        <begin position="279"/>
        <end position="295"/>
    </location>
</feature>
<dbReference type="GO" id="GO:0005634">
    <property type="term" value="C:nucleus"/>
    <property type="evidence" value="ECO:0007669"/>
    <property type="project" value="UniProtKB-ARBA"/>
</dbReference>
<name>A0A1L7XBI4_9HELO</name>
<feature type="compositionally biased region" description="Polar residues" evidence="2">
    <location>
        <begin position="436"/>
        <end position="446"/>
    </location>
</feature>
<gene>
    <name evidence="4" type="ORF">PAC_12279</name>
</gene>
<feature type="compositionally biased region" description="Polar residues" evidence="2">
    <location>
        <begin position="927"/>
        <end position="939"/>
    </location>
</feature>
<feature type="compositionally biased region" description="Polar residues" evidence="2">
    <location>
        <begin position="390"/>
        <end position="406"/>
    </location>
</feature>
<dbReference type="STRING" id="576137.A0A1L7XBI4"/>
<feature type="region of interest" description="Disordered" evidence="2">
    <location>
        <begin position="208"/>
        <end position="355"/>
    </location>
</feature>
<dbReference type="Pfam" id="PF08312">
    <property type="entry name" value="cwf21"/>
    <property type="match status" value="1"/>
</dbReference>
<dbReference type="InterPro" id="IPR013087">
    <property type="entry name" value="Znf_C2H2_type"/>
</dbReference>
<keyword evidence="1" id="KW-0175">Coiled coil</keyword>
<evidence type="ECO:0000313" key="5">
    <source>
        <dbReference type="Proteomes" id="UP000184330"/>
    </source>
</evidence>
<evidence type="ECO:0000256" key="2">
    <source>
        <dbReference type="SAM" id="MobiDB-lite"/>
    </source>
</evidence>
<feature type="region of interest" description="Disordered" evidence="2">
    <location>
        <begin position="530"/>
        <end position="578"/>
    </location>
</feature>
<reference evidence="4 5" key="1">
    <citation type="submission" date="2016-03" db="EMBL/GenBank/DDBJ databases">
        <authorList>
            <person name="Ploux O."/>
        </authorList>
    </citation>
    <scope>NUCLEOTIDE SEQUENCE [LARGE SCALE GENOMIC DNA]</scope>
    <source>
        <strain evidence="4 5">UAMH 11012</strain>
    </source>
</reference>
<feature type="compositionally biased region" description="Polar residues" evidence="2">
    <location>
        <begin position="61"/>
        <end position="71"/>
    </location>
</feature>
<feature type="domain" description="C2H2-type" evidence="3">
    <location>
        <begin position="800"/>
        <end position="823"/>
    </location>
</feature>
<feature type="compositionally biased region" description="Basic and acidic residues" evidence="2">
    <location>
        <begin position="452"/>
        <end position="464"/>
    </location>
</feature>
<dbReference type="CDD" id="cd21372">
    <property type="entry name" value="cwf21_CWC21-like"/>
    <property type="match status" value="1"/>
</dbReference>
<feature type="region of interest" description="Disordered" evidence="2">
    <location>
        <begin position="1"/>
        <end position="137"/>
    </location>
</feature>
<feature type="compositionally biased region" description="Pro residues" evidence="2">
    <location>
        <begin position="961"/>
        <end position="970"/>
    </location>
</feature>
<dbReference type="EMBL" id="FJOG01000020">
    <property type="protein sequence ID" value="CZR62382.1"/>
    <property type="molecule type" value="Genomic_DNA"/>
</dbReference>
<feature type="region of interest" description="Disordered" evidence="2">
    <location>
        <begin position="918"/>
        <end position="970"/>
    </location>
</feature>
<feature type="compositionally biased region" description="Basic and acidic residues" evidence="2">
    <location>
        <begin position="543"/>
        <end position="553"/>
    </location>
</feature>
<dbReference type="Gene3D" id="6.10.140.420">
    <property type="match status" value="1"/>
</dbReference>
<feature type="compositionally biased region" description="Polar residues" evidence="2">
    <location>
        <begin position="336"/>
        <end position="345"/>
    </location>
</feature>
<dbReference type="PROSITE" id="PS00028">
    <property type="entry name" value="ZINC_FINGER_C2H2_1"/>
    <property type="match status" value="1"/>
</dbReference>
<feature type="region of interest" description="Disordered" evidence="2">
    <location>
        <begin position="862"/>
        <end position="884"/>
    </location>
</feature>
<feature type="region of interest" description="Disordered" evidence="2">
    <location>
        <begin position="368"/>
        <end position="480"/>
    </location>
</feature>
<feature type="compositionally biased region" description="Low complexity" evidence="2">
    <location>
        <begin position="220"/>
        <end position="245"/>
    </location>
</feature>
<dbReference type="InterPro" id="IPR013170">
    <property type="entry name" value="mRNA_splic_Cwf21_dom"/>
</dbReference>
<dbReference type="Proteomes" id="UP000184330">
    <property type="component" value="Unassembled WGS sequence"/>
</dbReference>
<dbReference type="AlphaFoldDB" id="A0A1L7XBI4"/>
<evidence type="ECO:0000256" key="1">
    <source>
        <dbReference type="SAM" id="Coils"/>
    </source>
</evidence>
<evidence type="ECO:0000259" key="3">
    <source>
        <dbReference type="PROSITE" id="PS00028"/>
    </source>
</evidence>
<feature type="coiled-coil region" evidence="1">
    <location>
        <begin position="159"/>
        <end position="186"/>
    </location>
</feature>
<keyword evidence="5" id="KW-1185">Reference proteome</keyword>
<feature type="compositionally biased region" description="Polar residues" evidence="2">
    <location>
        <begin position="124"/>
        <end position="135"/>
    </location>
</feature>
<organism evidence="4 5">
    <name type="scientific">Phialocephala subalpina</name>
    <dbReference type="NCBI Taxonomy" id="576137"/>
    <lineage>
        <taxon>Eukaryota</taxon>
        <taxon>Fungi</taxon>
        <taxon>Dikarya</taxon>
        <taxon>Ascomycota</taxon>
        <taxon>Pezizomycotina</taxon>
        <taxon>Leotiomycetes</taxon>
        <taxon>Helotiales</taxon>
        <taxon>Mollisiaceae</taxon>
        <taxon>Phialocephala</taxon>
        <taxon>Phialocephala fortinii species complex</taxon>
    </lineage>
</organism>
<feature type="compositionally biased region" description="Polar residues" evidence="2">
    <location>
        <begin position="862"/>
        <end position="879"/>
    </location>
</feature>